<dbReference type="GO" id="GO:0006310">
    <property type="term" value="P:DNA recombination"/>
    <property type="evidence" value="ECO:0007669"/>
    <property type="project" value="InterPro"/>
</dbReference>
<feature type="non-terminal residue" evidence="4">
    <location>
        <position position="1"/>
    </location>
</feature>
<dbReference type="InterPro" id="IPR012340">
    <property type="entry name" value="NA-bd_OB-fold"/>
</dbReference>
<dbReference type="PANTHER" id="PTHR47058">
    <property type="entry name" value="REPLICATION PROTEIN A 14 KDA SUBUNIT A-RELATED"/>
    <property type="match status" value="1"/>
</dbReference>
<evidence type="ECO:0000313" key="5">
    <source>
        <dbReference type="Proteomes" id="UP000257109"/>
    </source>
</evidence>
<evidence type="ECO:0000256" key="2">
    <source>
        <dbReference type="ARBA" id="ARBA00009761"/>
    </source>
</evidence>
<dbReference type="Pfam" id="PF08661">
    <property type="entry name" value="Rep_fac-A_3"/>
    <property type="match status" value="1"/>
</dbReference>
<organism evidence="4 5">
    <name type="scientific">Mucuna pruriens</name>
    <name type="common">Velvet bean</name>
    <name type="synonym">Dolichos pruriens</name>
    <dbReference type="NCBI Taxonomy" id="157652"/>
    <lineage>
        <taxon>Eukaryota</taxon>
        <taxon>Viridiplantae</taxon>
        <taxon>Streptophyta</taxon>
        <taxon>Embryophyta</taxon>
        <taxon>Tracheophyta</taxon>
        <taxon>Spermatophyta</taxon>
        <taxon>Magnoliopsida</taxon>
        <taxon>eudicotyledons</taxon>
        <taxon>Gunneridae</taxon>
        <taxon>Pentapetalae</taxon>
        <taxon>rosids</taxon>
        <taxon>fabids</taxon>
        <taxon>Fabales</taxon>
        <taxon>Fabaceae</taxon>
        <taxon>Papilionoideae</taxon>
        <taxon>50 kb inversion clade</taxon>
        <taxon>NPAAA clade</taxon>
        <taxon>indigoferoid/millettioid clade</taxon>
        <taxon>Phaseoleae</taxon>
        <taxon>Mucuna</taxon>
    </lineage>
</organism>
<keyword evidence="3" id="KW-0539">Nucleus</keyword>
<dbReference type="OrthoDB" id="188186at2759"/>
<sequence length="156" mass="16799">MVNPNCNNGLVAKLKPEFSDHAINYPVFSISKQKVLSILFQAMDTSNPAVFVNAQLIPNFIGKKVRAVVQVNQCDGGVATAKSTDDCQLTIKGLPQVPIMNYIEVIGIAESNNSIDAELWTDFGNTFGTSTNARSATGRGMSFADFDAKAPVHIFS</sequence>
<dbReference type="EMBL" id="QJKJ01005239">
    <property type="protein sequence ID" value="RDX90971.1"/>
    <property type="molecule type" value="Genomic_DNA"/>
</dbReference>
<dbReference type="GO" id="GO:0031981">
    <property type="term" value="C:nuclear lumen"/>
    <property type="evidence" value="ECO:0007669"/>
    <property type="project" value="UniProtKB-ARBA"/>
</dbReference>
<name>A0A371GK90_MUCPR</name>
<dbReference type="STRING" id="157652.A0A371GK90"/>
<dbReference type="GO" id="GO:0003677">
    <property type="term" value="F:DNA binding"/>
    <property type="evidence" value="ECO:0007669"/>
    <property type="project" value="InterPro"/>
</dbReference>
<dbReference type="SUPFAM" id="SSF50249">
    <property type="entry name" value="Nucleic acid-binding proteins"/>
    <property type="match status" value="1"/>
</dbReference>
<dbReference type="GO" id="GO:0006281">
    <property type="term" value="P:DNA repair"/>
    <property type="evidence" value="ECO:0007669"/>
    <property type="project" value="InterPro"/>
</dbReference>
<proteinExistence type="inferred from homology"/>
<dbReference type="PANTHER" id="PTHR47058:SF1">
    <property type="entry name" value="REPLICATION FACTOR A PROTEIN 3"/>
    <property type="match status" value="1"/>
</dbReference>
<comment type="subcellular location">
    <subcellularLocation>
        <location evidence="1">Nucleus</location>
    </subcellularLocation>
</comment>
<evidence type="ECO:0000256" key="1">
    <source>
        <dbReference type="ARBA" id="ARBA00004123"/>
    </source>
</evidence>
<gene>
    <name evidence="4" type="primary">RPA3B</name>
    <name evidence="4" type="ORF">CR513_27118</name>
</gene>
<protein>
    <submittedName>
        <fullName evidence="4">Replication protein A 14 kDa subunit B</fullName>
    </submittedName>
</protein>
<evidence type="ECO:0000313" key="4">
    <source>
        <dbReference type="EMBL" id="RDX90971.1"/>
    </source>
</evidence>
<dbReference type="Gene3D" id="2.40.50.140">
    <property type="entry name" value="Nucleic acid-binding proteins"/>
    <property type="match status" value="1"/>
</dbReference>
<dbReference type="AlphaFoldDB" id="A0A371GK90"/>
<comment type="caution">
    <text evidence="4">The sequence shown here is derived from an EMBL/GenBank/DDBJ whole genome shotgun (WGS) entry which is preliminary data.</text>
</comment>
<reference evidence="4" key="1">
    <citation type="submission" date="2018-05" db="EMBL/GenBank/DDBJ databases">
        <title>Draft genome of Mucuna pruriens seed.</title>
        <authorList>
            <person name="Nnadi N.E."/>
            <person name="Vos R."/>
            <person name="Hasami M.H."/>
            <person name="Devisetty U.K."/>
            <person name="Aguiy J.C."/>
        </authorList>
    </citation>
    <scope>NUCLEOTIDE SEQUENCE [LARGE SCALE GENOMIC DNA]</scope>
    <source>
        <strain evidence="4">JCA_2017</strain>
    </source>
</reference>
<comment type="similarity">
    <text evidence="2">Belongs to the replication factor A protein 3 family.</text>
</comment>
<dbReference type="Proteomes" id="UP000257109">
    <property type="component" value="Unassembled WGS sequence"/>
</dbReference>
<accession>A0A371GK90</accession>
<dbReference type="InterPro" id="IPR013970">
    <property type="entry name" value="Rfa2"/>
</dbReference>
<evidence type="ECO:0000256" key="3">
    <source>
        <dbReference type="ARBA" id="ARBA00023242"/>
    </source>
</evidence>
<dbReference type="GO" id="GO:0006260">
    <property type="term" value="P:DNA replication"/>
    <property type="evidence" value="ECO:0007669"/>
    <property type="project" value="InterPro"/>
</dbReference>
<keyword evidence="5" id="KW-1185">Reference proteome</keyword>